<protein>
    <submittedName>
        <fullName evidence="2">Uncharacterized protein</fullName>
    </submittedName>
</protein>
<evidence type="ECO:0000256" key="1">
    <source>
        <dbReference type="SAM" id="MobiDB-lite"/>
    </source>
</evidence>
<organism evidence="2 3">
    <name type="scientific">Cinchona calisaya</name>
    <dbReference type="NCBI Taxonomy" id="153742"/>
    <lineage>
        <taxon>Eukaryota</taxon>
        <taxon>Viridiplantae</taxon>
        <taxon>Streptophyta</taxon>
        <taxon>Embryophyta</taxon>
        <taxon>Tracheophyta</taxon>
        <taxon>Spermatophyta</taxon>
        <taxon>Magnoliopsida</taxon>
        <taxon>eudicotyledons</taxon>
        <taxon>Gunneridae</taxon>
        <taxon>Pentapetalae</taxon>
        <taxon>asterids</taxon>
        <taxon>lamiids</taxon>
        <taxon>Gentianales</taxon>
        <taxon>Rubiaceae</taxon>
        <taxon>Cinchonoideae</taxon>
        <taxon>Cinchoneae</taxon>
        <taxon>Cinchona</taxon>
    </lineage>
</organism>
<proteinExistence type="predicted"/>
<gene>
    <name evidence="2" type="ORF">ACH5RR_017403</name>
</gene>
<keyword evidence="3" id="KW-1185">Reference proteome</keyword>
<dbReference type="EMBL" id="JBJUIK010000008">
    <property type="protein sequence ID" value="KAL3519254.1"/>
    <property type="molecule type" value="Genomic_DNA"/>
</dbReference>
<dbReference type="Proteomes" id="UP001630127">
    <property type="component" value="Unassembled WGS sequence"/>
</dbReference>
<evidence type="ECO:0000313" key="2">
    <source>
        <dbReference type="EMBL" id="KAL3519254.1"/>
    </source>
</evidence>
<reference evidence="2 3" key="1">
    <citation type="submission" date="2024-11" db="EMBL/GenBank/DDBJ databases">
        <title>A near-complete genome assembly of Cinchona calisaya.</title>
        <authorList>
            <person name="Lian D.C."/>
            <person name="Zhao X.W."/>
            <person name="Wei L."/>
        </authorList>
    </citation>
    <scope>NUCLEOTIDE SEQUENCE [LARGE SCALE GENOMIC DNA]</scope>
    <source>
        <tissue evidence="2">Nenye</tissue>
    </source>
</reference>
<evidence type="ECO:0000313" key="3">
    <source>
        <dbReference type="Proteomes" id="UP001630127"/>
    </source>
</evidence>
<dbReference type="AlphaFoldDB" id="A0ABD2ZIG6"/>
<feature type="compositionally biased region" description="Polar residues" evidence="1">
    <location>
        <begin position="22"/>
        <end position="35"/>
    </location>
</feature>
<feature type="compositionally biased region" description="Basic and acidic residues" evidence="1">
    <location>
        <begin position="1"/>
        <end position="13"/>
    </location>
</feature>
<feature type="region of interest" description="Disordered" evidence="1">
    <location>
        <begin position="1"/>
        <end position="35"/>
    </location>
</feature>
<sequence length="108" mass="12061">MQHYQTESEKGPTLDEELASKKMSSTKNNQTKQWPTQSLPAAKDFVFIWCLSFSKLSDMIPSSLPASSTTMTTTFVHHRSTNILHVPSLCGSTKNSIYKITYISVSCP</sequence>
<accession>A0ABD2ZIG6</accession>
<comment type="caution">
    <text evidence="2">The sequence shown here is derived from an EMBL/GenBank/DDBJ whole genome shotgun (WGS) entry which is preliminary data.</text>
</comment>
<name>A0ABD2ZIG6_9GENT</name>